<evidence type="ECO:0000313" key="1">
    <source>
        <dbReference type="EMBL" id="KAI8526159.1"/>
    </source>
</evidence>
<comment type="caution">
    <text evidence="1">The sequence shown here is derived from an EMBL/GenBank/DDBJ whole genome shotgun (WGS) entry which is preliminary data.</text>
</comment>
<proteinExistence type="predicted"/>
<organism evidence="1 2">
    <name type="scientific">Rhododendron molle</name>
    <name type="common">Chinese azalea</name>
    <name type="synonym">Azalea mollis</name>
    <dbReference type="NCBI Taxonomy" id="49168"/>
    <lineage>
        <taxon>Eukaryota</taxon>
        <taxon>Viridiplantae</taxon>
        <taxon>Streptophyta</taxon>
        <taxon>Embryophyta</taxon>
        <taxon>Tracheophyta</taxon>
        <taxon>Spermatophyta</taxon>
        <taxon>Magnoliopsida</taxon>
        <taxon>eudicotyledons</taxon>
        <taxon>Gunneridae</taxon>
        <taxon>Pentapetalae</taxon>
        <taxon>asterids</taxon>
        <taxon>Ericales</taxon>
        <taxon>Ericaceae</taxon>
        <taxon>Ericoideae</taxon>
        <taxon>Rhodoreae</taxon>
        <taxon>Rhododendron</taxon>
    </lineage>
</organism>
<protein>
    <submittedName>
        <fullName evidence="1">Uncharacterized protein</fullName>
    </submittedName>
</protein>
<gene>
    <name evidence="1" type="ORF">RHMOL_Rhmol13G0287400</name>
</gene>
<sequence length="557" mass="63975">MKFPKHRFPASNCLRSLRLGKTLAISGVFLYLTFLLFFTKSYWPASGFFSPFQQIFAPSQTTPPPHGTSPTNISHLVFGLSGSLRTWRHRKAYIESWWRPSVTRGYIYLDAAPTNEFLPWSAASPPYRVFDDISKIVEESRHVAPIQVRMLHAILEVHREGDQGVRWYVMGDDDSIFFVDNWVDVLAKYDHTKYIYIGGHSESLQSNFKNSFDQGYGGGGIALSYPLISAMVKDLEAFDFPDKSAIWSSGLVVPFYQQWQMAFKICLPQEFLTNTDNFLRITQCGHDNIYIYIFVEWMQIDLKGDISGFLSSHPQAPLMSLHHFDRVDPIFPSMDRFQSVKHLLKSAKVDQSRLLQQTICYHRPTNWSFSVSWGYSAHIYEKVFFCYKSSADYNLKNEIHNDTINDPNMTLQLHEVPLVEGFDVEGSSEVLPRSILKRPLETFRPWKQQRPPYYMFNTRLLPFKDPCNAPHVFFMESVENFGGNQIVSTYVRSSPRGLPTCSSGNHSANYISTVRVLSPATKLVQIDRSECCDIMQSSDSNMVEVKFRACMDDEILG</sequence>
<dbReference type="Proteomes" id="UP001062846">
    <property type="component" value="Chromosome 13"/>
</dbReference>
<accession>A0ACC0LCP7</accession>
<dbReference type="EMBL" id="CM046400">
    <property type="protein sequence ID" value="KAI8526159.1"/>
    <property type="molecule type" value="Genomic_DNA"/>
</dbReference>
<name>A0ACC0LCP7_RHOML</name>
<evidence type="ECO:0000313" key="2">
    <source>
        <dbReference type="Proteomes" id="UP001062846"/>
    </source>
</evidence>
<reference evidence="1" key="1">
    <citation type="submission" date="2022-02" db="EMBL/GenBank/DDBJ databases">
        <title>Plant Genome Project.</title>
        <authorList>
            <person name="Zhang R.-G."/>
        </authorList>
    </citation>
    <scope>NUCLEOTIDE SEQUENCE</scope>
    <source>
        <strain evidence="1">AT1</strain>
    </source>
</reference>
<keyword evidence="2" id="KW-1185">Reference proteome</keyword>